<keyword evidence="4 6" id="KW-0238">DNA-binding</keyword>
<reference evidence="8 9" key="1">
    <citation type="submission" date="2016-11" db="EMBL/GenBank/DDBJ databases">
        <title>Genome sequencing of Zhihengliuella aestuarii B18 antagonistic to Plasmodiophora brassicae.</title>
        <authorList>
            <person name="Luo Y."/>
        </authorList>
    </citation>
    <scope>NUCLEOTIDE SEQUENCE [LARGE SCALE GENOMIC DNA]</scope>
    <source>
        <strain evidence="8 9">B18</strain>
    </source>
</reference>
<dbReference type="NCBIfam" id="NF003992">
    <property type="entry name" value="PRK05472.2-1"/>
    <property type="match status" value="1"/>
</dbReference>
<dbReference type="Pfam" id="PF02629">
    <property type="entry name" value="CoA_binding"/>
    <property type="match status" value="1"/>
</dbReference>
<protein>
    <recommendedName>
        <fullName evidence="6">Redox-sensing transcriptional repressor Rex</fullName>
    </recommendedName>
</protein>
<dbReference type="InterPro" id="IPR022876">
    <property type="entry name" value="Tscrpt_rep_Rex"/>
</dbReference>
<dbReference type="SUPFAM" id="SSF46785">
    <property type="entry name" value="Winged helix' DNA-binding domain"/>
    <property type="match status" value="1"/>
</dbReference>
<keyword evidence="2 6" id="KW-0678">Repressor</keyword>
<keyword evidence="3 6" id="KW-0805">Transcription regulation</keyword>
<dbReference type="EMBL" id="CP018135">
    <property type="protein sequence ID" value="APF41400.1"/>
    <property type="molecule type" value="Genomic_DNA"/>
</dbReference>
<dbReference type="Proteomes" id="UP000183530">
    <property type="component" value="Chromosome"/>
</dbReference>
<evidence type="ECO:0000256" key="1">
    <source>
        <dbReference type="ARBA" id="ARBA00022490"/>
    </source>
</evidence>
<dbReference type="GO" id="GO:0005737">
    <property type="term" value="C:cytoplasm"/>
    <property type="evidence" value="ECO:0007669"/>
    <property type="project" value="UniProtKB-SubCell"/>
</dbReference>
<dbReference type="InterPro" id="IPR003781">
    <property type="entry name" value="CoA-bd"/>
</dbReference>
<dbReference type="PANTHER" id="PTHR35786:SF1">
    <property type="entry name" value="REDOX-SENSING TRANSCRIPTIONAL REPRESSOR REX 1"/>
    <property type="match status" value="1"/>
</dbReference>
<dbReference type="OrthoDB" id="9784760at2"/>
<feature type="domain" description="CoA-binding" evidence="7">
    <location>
        <begin position="102"/>
        <end position="203"/>
    </location>
</feature>
<keyword evidence="1 6" id="KW-0963">Cytoplasm</keyword>
<dbReference type="InterPro" id="IPR036291">
    <property type="entry name" value="NAD(P)-bd_dom_sf"/>
</dbReference>
<dbReference type="InterPro" id="IPR036390">
    <property type="entry name" value="WH_DNA-bd_sf"/>
</dbReference>
<evidence type="ECO:0000313" key="9">
    <source>
        <dbReference type="Proteomes" id="UP000183530"/>
    </source>
</evidence>
<evidence type="ECO:0000256" key="3">
    <source>
        <dbReference type="ARBA" id="ARBA00023015"/>
    </source>
</evidence>
<evidence type="ECO:0000313" key="8">
    <source>
        <dbReference type="EMBL" id="APF41400.1"/>
    </source>
</evidence>
<evidence type="ECO:0000256" key="4">
    <source>
        <dbReference type="ARBA" id="ARBA00023125"/>
    </source>
</evidence>
<dbReference type="Pfam" id="PF06971">
    <property type="entry name" value="Put_DNA-bind_N"/>
    <property type="match status" value="1"/>
</dbReference>
<dbReference type="GO" id="GO:0003677">
    <property type="term" value="F:DNA binding"/>
    <property type="evidence" value="ECO:0007669"/>
    <property type="project" value="UniProtKB-UniRule"/>
</dbReference>
<accession>A0A1L2ZQE3</accession>
<sequence length="237" mass="25110">MSSSEEYDAAAISSALPAELATAVSAPAHLPEATVRRLTTYLRVLDQLVDEQATVSSQDLATFAGTNSATLRKDMSLLGTFGRRGVGYDVQRVRVLLETTLGLTREWRVLLVGAGNLGRAFAGYAGFRSHGFRFVGVIDSNPELVGTTINDLEVSAASDLEALATKHRANMAVLTVPGVAAQPVVDQLVAAGVHNILSFAPVPLRVPDGVTVRRVDVAREIQMLAYFAVMGEASDGT</sequence>
<comment type="subunit">
    <text evidence="6">Homodimer.</text>
</comment>
<keyword evidence="6" id="KW-0520">NAD</keyword>
<dbReference type="NCBIfam" id="NF003996">
    <property type="entry name" value="PRK05472.2-5"/>
    <property type="match status" value="1"/>
</dbReference>
<dbReference type="InterPro" id="IPR009718">
    <property type="entry name" value="Rex_DNA-bd_C_dom"/>
</dbReference>
<gene>
    <name evidence="6" type="primary">rex</name>
    <name evidence="8" type="ORF">BHE16_10825</name>
</gene>
<comment type="similarity">
    <text evidence="6">Belongs to the transcriptional regulatory Rex family.</text>
</comment>
<keyword evidence="9" id="KW-1185">Reference proteome</keyword>
<dbReference type="GO" id="GO:0045892">
    <property type="term" value="P:negative regulation of DNA-templated transcription"/>
    <property type="evidence" value="ECO:0007669"/>
    <property type="project" value="InterPro"/>
</dbReference>
<comment type="function">
    <text evidence="6">Modulates transcription in response to changes in cellular NADH/NAD(+) redox state.</text>
</comment>
<dbReference type="GO" id="GO:0003700">
    <property type="term" value="F:DNA-binding transcription factor activity"/>
    <property type="evidence" value="ECO:0007669"/>
    <property type="project" value="UniProtKB-UniRule"/>
</dbReference>
<dbReference type="HAMAP" id="MF_01131">
    <property type="entry name" value="Rex"/>
    <property type="match status" value="1"/>
</dbReference>
<evidence type="ECO:0000256" key="6">
    <source>
        <dbReference type="HAMAP-Rule" id="MF_01131"/>
    </source>
</evidence>
<dbReference type="STRING" id="556325.BHE16_10825"/>
<dbReference type="SMART" id="SM00881">
    <property type="entry name" value="CoA_binding"/>
    <property type="match status" value="1"/>
</dbReference>
<evidence type="ECO:0000259" key="7">
    <source>
        <dbReference type="SMART" id="SM00881"/>
    </source>
</evidence>
<organism evidence="8 9">
    <name type="scientific">Neomicrococcus aestuarii</name>
    <dbReference type="NCBI Taxonomy" id="556325"/>
    <lineage>
        <taxon>Bacteria</taxon>
        <taxon>Bacillati</taxon>
        <taxon>Actinomycetota</taxon>
        <taxon>Actinomycetes</taxon>
        <taxon>Micrococcales</taxon>
        <taxon>Micrococcaceae</taxon>
        <taxon>Neomicrococcus</taxon>
    </lineage>
</organism>
<dbReference type="Gene3D" id="1.10.10.10">
    <property type="entry name" value="Winged helix-like DNA-binding domain superfamily/Winged helix DNA-binding domain"/>
    <property type="match status" value="1"/>
</dbReference>
<evidence type="ECO:0000256" key="2">
    <source>
        <dbReference type="ARBA" id="ARBA00022491"/>
    </source>
</evidence>
<dbReference type="PANTHER" id="PTHR35786">
    <property type="entry name" value="REDOX-SENSING TRANSCRIPTIONAL REPRESSOR REX"/>
    <property type="match status" value="1"/>
</dbReference>
<dbReference type="AlphaFoldDB" id="A0A1L2ZQE3"/>
<dbReference type="GO" id="GO:0051775">
    <property type="term" value="P:response to redox state"/>
    <property type="evidence" value="ECO:0007669"/>
    <property type="project" value="InterPro"/>
</dbReference>
<dbReference type="InterPro" id="IPR036388">
    <property type="entry name" value="WH-like_DNA-bd_sf"/>
</dbReference>
<dbReference type="SUPFAM" id="SSF51735">
    <property type="entry name" value="NAD(P)-binding Rossmann-fold domains"/>
    <property type="match status" value="1"/>
</dbReference>
<dbReference type="KEGG" id="nae:BHE16_10825"/>
<feature type="binding site" evidence="6">
    <location>
        <begin position="113"/>
        <end position="118"/>
    </location>
    <ligand>
        <name>NAD(+)</name>
        <dbReference type="ChEBI" id="CHEBI:57540"/>
    </ligand>
</feature>
<keyword evidence="5 6" id="KW-0804">Transcription</keyword>
<dbReference type="Gene3D" id="3.40.50.720">
    <property type="entry name" value="NAD(P)-binding Rossmann-like Domain"/>
    <property type="match status" value="1"/>
</dbReference>
<name>A0A1L2ZQE3_9MICC</name>
<dbReference type="NCBIfam" id="NF003995">
    <property type="entry name" value="PRK05472.2-4"/>
    <property type="match status" value="1"/>
</dbReference>
<evidence type="ECO:0000256" key="5">
    <source>
        <dbReference type="ARBA" id="ARBA00023163"/>
    </source>
</evidence>
<proteinExistence type="inferred from homology"/>
<dbReference type="NCBIfam" id="NF003994">
    <property type="entry name" value="PRK05472.2-3"/>
    <property type="match status" value="1"/>
</dbReference>
<comment type="subcellular location">
    <subcellularLocation>
        <location evidence="6">Cytoplasm</location>
    </subcellularLocation>
</comment>
<comment type="caution">
    <text evidence="6">Lacks conserved residue(s) required for the propagation of feature annotation.</text>
</comment>
<dbReference type="RefSeq" id="WP_071894870.1">
    <property type="nucleotide sequence ID" value="NZ_CP018135.1"/>
</dbReference>